<keyword evidence="1" id="KW-0472">Membrane</keyword>
<accession>A0ABU6NDD3</accession>
<protein>
    <submittedName>
        <fullName evidence="2">FMN-binding glutamate synthase family protein</fullName>
    </submittedName>
</protein>
<dbReference type="SUPFAM" id="SSF51395">
    <property type="entry name" value="FMN-linked oxidoreductases"/>
    <property type="match status" value="1"/>
</dbReference>
<organism evidence="2 3">
    <name type="scientific">Bacillus xiapuensis</name>
    <dbReference type="NCBI Taxonomy" id="2014075"/>
    <lineage>
        <taxon>Bacteria</taxon>
        <taxon>Bacillati</taxon>
        <taxon>Bacillota</taxon>
        <taxon>Bacilli</taxon>
        <taxon>Bacillales</taxon>
        <taxon>Bacillaceae</taxon>
        <taxon>Bacillus</taxon>
    </lineage>
</organism>
<keyword evidence="3" id="KW-1185">Reference proteome</keyword>
<proteinExistence type="predicted"/>
<dbReference type="Proteomes" id="UP001330749">
    <property type="component" value="Unassembled WGS sequence"/>
</dbReference>
<sequence length="138" mass="16486">MNIADIFTIIGFIIFAVMIIGLLIFLVYLLIFDRNQKMHSILRNYPALGRMRYFLEKVGPEFRQYWFNADTEGKPFSRDEYEHIVKSAKYQRDVVAFGSKRDFEEEGFYVRNDMFPKLAEETKMDQETKVNTKKYLLI</sequence>
<keyword evidence="1" id="KW-0812">Transmembrane</keyword>
<dbReference type="EMBL" id="JARMQG010000288">
    <property type="protein sequence ID" value="MED3564227.1"/>
    <property type="molecule type" value="Genomic_DNA"/>
</dbReference>
<comment type="caution">
    <text evidence="2">The sequence shown here is derived from an EMBL/GenBank/DDBJ whole genome shotgun (WGS) entry which is preliminary data.</text>
</comment>
<evidence type="ECO:0000313" key="3">
    <source>
        <dbReference type="Proteomes" id="UP001330749"/>
    </source>
</evidence>
<evidence type="ECO:0000313" key="2">
    <source>
        <dbReference type="EMBL" id="MED3564227.1"/>
    </source>
</evidence>
<dbReference type="PANTHER" id="PTHR43819">
    <property type="entry name" value="ARCHAEAL-TYPE GLUTAMATE SYNTHASE [NADPH]"/>
    <property type="match status" value="1"/>
</dbReference>
<evidence type="ECO:0000256" key="1">
    <source>
        <dbReference type="SAM" id="Phobius"/>
    </source>
</evidence>
<dbReference type="PANTHER" id="PTHR43819:SF1">
    <property type="entry name" value="ARCHAEAL-TYPE GLUTAMATE SYNTHASE [NADPH]"/>
    <property type="match status" value="1"/>
</dbReference>
<feature type="transmembrane region" description="Helical" evidence="1">
    <location>
        <begin position="6"/>
        <end position="31"/>
    </location>
</feature>
<reference evidence="2 3" key="1">
    <citation type="submission" date="2023-03" db="EMBL/GenBank/DDBJ databases">
        <title>Bacillus Genome Sequencing.</title>
        <authorList>
            <person name="Dunlap C."/>
        </authorList>
    </citation>
    <scope>NUCLEOTIDE SEQUENCE [LARGE SCALE GENOMIC DNA]</scope>
    <source>
        <strain evidence="2 3">B-14544</strain>
    </source>
</reference>
<gene>
    <name evidence="2" type="ORF">P4447_17560</name>
</gene>
<feature type="non-terminal residue" evidence="2">
    <location>
        <position position="138"/>
    </location>
</feature>
<name>A0ABU6NDD3_9BACI</name>
<keyword evidence="1" id="KW-1133">Transmembrane helix</keyword>